<dbReference type="AlphaFoldDB" id="A0A1R1Y5V9"/>
<dbReference type="PANTHER" id="PTHR46888">
    <property type="entry name" value="ZINC KNUCKLE DOMAINCONTAINING PROTEIN-RELATED"/>
    <property type="match status" value="1"/>
</dbReference>
<keyword evidence="5" id="KW-1185">Reference proteome</keyword>
<evidence type="ECO:0000256" key="1">
    <source>
        <dbReference type="PROSITE-ProRule" id="PRU00047"/>
    </source>
</evidence>
<evidence type="ECO:0000313" key="5">
    <source>
        <dbReference type="Proteomes" id="UP000187283"/>
    </source>
</evidence>
<proteinExistence type="predicted"/>
<dbReference type="InterPro" id="IPR005162">
    <property type="entry name" value="Retrotrans_gag_dom"/>
</dbReference>
<dbReference type="Pfam" id="PF13975">
    <property type="entry name" value="gag-asp_proteas"/>
    <property type="match status" value="1"/>
</dbReference>
<evidence type="ECO:0000313" key="4">
    <source>
        <dbReference type="EMBL" id="OMJ22361.1"/>
    </source>
</evidence>
<dbReference type="OrthoDB" id="5563411at2759"/>
<sequence length="558" mass="62890">MSDASIQVTSEQLNNAEALLISKETEITELRNQLIQEAESKKNNDLILQMTVMENTMLKREMELVKLKAELYERISVLQSGTATHELAAGTSGNAIKQISRLPVFEGKTIAYNRWINGVTEIFENYTTLKDFQKRALVVESLKGPARDWYDAEPDSNVADWNSFKEALNRQYGSLESTDQALERIDMLKLTMKTDLNSFIQQIRPSIKLIAGDNNTLAIAMLRKQVDTEIRKYVPKVANESFEEHEKRLKVHMNDSQAKFTSHSSRSNSMEIESFSAPIQVENDYAVAAAQYAPYNRQRQHVTNYQRNPFQRSRLPHNRENTSMTKEQFGEYVKNSVCFNCGAKGHLRSSCFKPRKSFRMMNFAVAEDSGNDQAHQPVTVLLDSGSQITGISESAANRLNLTFKNFKPLKLRMGNSSESATTNKITTARICFGNTRYITTFRVMPAQPFDVILGSNFIVATEVNYDPVKMTINFVQNQKVDSFSMVPSNCKITEWAPLILAAGALDCLPAADPDISAILRDVAELFNPTPSVIKTDFPQQLQLTTDIPLKSTNAKIFP</sequence>
<dbReference type="CDD" id="cd00303">
    <property type="entry name" value="retropepsin_like"/>
    <property type="match status" value="1"/>
</dbReference>
<dbReference type="SUPFAM" id="SSF50630">
    <property type="entry name" value="Acid proteases"/>
    <property type="match status" value="1"/>
</dbReference>
<dbReference type="PANTHER" id="PTHR46888:SF1">
    <property type="entry name" value="RIBONUCLEASE H"/>
    <property type="match status" value="1"/>
</dbReference>
<accession>A0A1R1Y5V9</accession>
<reference evidence="4 5" key="1">
    <citation type="submission" date="2017-01" db="EMBL/GenBank/DDBJ databases">
        <authorList>
            <person name="Mah S.A."/>
            <person name="Swanson W.J."/>
            <person name="Moy G.W."/>
            <person name="Vacquier V.D."/>
        </authorList>
    </citation>
    <scope>NUCLEOTIDE SEQUENCE [LARGE SCALE GENOMIC DNA]</scope>
    <source>
        <strain evidence="4 5">GSMNP</strain>
    </source>
</reference>
<dbReference type="EMBL" id="LSSN01000782">
    <property type="protein sequence ID" value="OMJ22361.1"/>
    <property type="molecule type" value="Genomic_DNA"/>
</dbReference>
<protein>
    <recommendedName>
        <fullName evidence="3">CCHC-type domain-containing protein</fullName>
    </recommendedName>
</protein>
<dbReference type="PROSITE" id="PS50158">
    <property type="entry name" value="ZF_CCHC"/>
    <property type="match status" value="1"/>
</dbReference>
<keyword evidence="1" id="KW-0479">Metal-binding</keyword>
<dbReference type="Gene3D" id="2.40.70.10">
    <property type="entry name" value="Acid Proteases"/>
    <property type="match status" value="1"/>
</dbReference>
<comment type="caution">
    <text evidence="4">The sequence shown here is derived from an EMBL/GenBank/DDBJ whole genome shotgun (WGS) entry which is preliminary data.</text>
</comment>
<feature type="domain" description="CCHC-type" evidence="3">
    <location>
        <begin position="338"/>
        <end position="351"/>
    </location>
</feature>
<name>A0A1R1Y5V9_9FUNG</name>
<feature type="coiled-coil region" evidence="2">
    <location>
        <begin position="6"/>
        <end position="33"/>
    </location>
</feature>
<organism evidence="4 5">
    <name type="scientific">Smittium culicis</name>
    <dbReference type="NCBI Taxonomy" id="133412"/>
    <lineage>
        <taxon>Eukaryota</taxon>
        <taxon>Fungi</taxon>
        <taxon>Fungi incertae sedis</taxon>
        <taxon>Zoopagomycota</taxon>
        <taxon>Kickxellomycotina</taxon>
        <taxon>Harpellomycetes</taxon>
        <taxon>Harpellales</taxon>
        <taxon>Legeriomycetaceae</taxon>
        <taxon>Smittium</taxon>
    </lineage>
</organism>
<keyword evidence="2" id="KW-0175">Coiled coil</keyword>
<dbReference type="InterPro" id="IPR036875">
    <property type="entry name" value="Znf_CCHC_sf"/>
</dbReference>
<dbReference type="InterPro" id="IPR021109">
    <property type="entry name" value="Peptidase_aspartic_dom_sf"/>
</dbReference>
<dbReference type="Proteomes" id="UP000187283">
    <property type="component" value="Unassembled WGS sequence"/>
</dbReference>
<keyword evidence="1" id="KW-0862">Zinc</keyword>
<evidence type="ECO:0000256" key="2">
    <source>
        <dbReference type="SAM" id="Coils"/>
    </source>
</evidence>
<keyword evidence="1" id="KW-0863">Zinc-finger</keyword>
<gene>
    <name evidence="4" type="ORF">AYI70_g2923</name>
</gene>
<dbReference type="Pfam" id="PF03732">
    <property type="entry name" value="Retrotrans_gag"/>
    <property type="match status" value="1"/>
</dbReference>
<dbReference type="GO" id="GO:0003676">
    <property type="term" value="F:nucleic acid binding"/>
    <property type="evidence" value="ECO:0007669"/>
    <property type="project" value="InterPro"/>
</dbReference>
<evidence type="ECO:0000259" key="3">
    <source>
        <dbReference type="PROSITE" id="PS50158"/>
    </source>
</evidence>
<dbReference type="STRING" id="133412.A0A1R1Y5V9"/>
<dbReference type="InterPro" id="IPR001878">
    <property type="entry name" value="Znf_CCHC"/>
</dbReference>
<dbReference type="Gene3D" id="4.10.60.10">
    <property type="entry name" value="Zinc finger, CCHC-type"/>
    <property type="match status" value="1"/>
</dbReference>
<dbReference type="SUPFAM" id="SSF57756">
    <property type="entry name" value="Retrovirus zinc finger-like domains"/>
    <property type="match status" value="1"/>
</dbReference>
<dbReference type="GO" id="GO:0008270">
    <property type="term" value="F:zinc ion binding"/>
    <property type="evidence" value="ECO:0007669"/>
    <property type="project" value="UniProtKB-KW"/>
</dbReference>